<feature type="compositionally biased region" description="Low complexity" evidence="1">
    <location>
        <begin position="21"/>
        <end position="31"/>
    </location>
</feature>
<dbReference type="EMBL" id="OB663241">
    <property type="protein sequence ID" value="CAD7231167.1"/>
    <property type="molecule type" value="Genomic_DNA"/>
</dbReference>
<evidence type="ECO:0000256" key="1">
    <source>
        <dbReference type="SAM" id="MobiDB-lite"/>
    </source>
</evidence>
<organism evidence="2">
    <name type="scientific">Cyprideis torosa</name>
    <dbReference type="NCBI Taxonomy" id="163714"/>
    <lineage>
        <taxon>Eukaryota</taxon>
        <taxon>Metazoa</taxon>
        <taxon>Ecdysozoa</taxon>
        <taxon>Arthropoda</taxon>
        <taxon>Crustacea</taxon>
        <taxon>Oligostraca</taxon>
        <taxon>Ostracoda</taxon>
        <taxon>Podocopa</taxon>
        <taxon>Podocopida</taxon>
        <taxon>Cytherocopina</taxon>
        <taxon>Cytheroidea</taxon>
        <taxon>Cytherideidae</taxon>
        <taxon>Cyprideis</taxon>
    </lineage>
</organism>
<accession>A0A7R8WGC0</accession>
<sequence>MGTDKYDTKDHTEKEGKSARRLAPSAAPLPASATGMDFISVRMQRNSPETHMMSTATSWTTHHVAEVGGMPLYALGKEIRQLREPQGPSLNARQGAHIKDLGLVLQSDDWKQVVHLSNKKPHSKEFSKTKDQLLGIVLRISKTDAYLLTAVTSERHFDQIVDEVYVGHPSLRNKKEAVKIIICDSKEILSYNDLRVLLLRTSTPSFSCSSPPDGKRGCVDLQSLKEAILPDFSDCHLEGLVGKNIRIKDWGKSPHKWEETRKRNAIQDLFQRSAALTD</sequence>
<name>A0A7R8WGC0_9CRUS</name>
<dbReference type="AlphaFoldDB" id="A0A7R8WGC0"/>
<reference evidence="2" key="1">
    <citation type="submission" date="2020-11" db="EMBL/GenBank/DDBJ databases">
        <authorList>
            <person name="Tran Van P."/>
        </authorList>
    </citation>
    <scope>NUCLEOTIDE SEQUENCE</scope>
</reference>
<feature type="region of interest" description="Disordered" evidence="1">
    <location>
        <begin position="1"/>
        <end position="31"/>
    </location>
</feature>
<gene>
    <name evidence="2" type="ORF">CTOB1V02_LOCUS9021</name>
</gene>
<feature type="compositionally biased region" description="Basic and acidic residues" evidence="1">
    <location>
        <begin position="1"/>
        <end position="18"/>
    </location>
</feature>
<feature type="non-terminal residue" evidence="2">
    <location>
        <position position="1"/>
    </location>
</feature>
<proteinExistence type="predicted"/>
<protein>
    <submittedName>
        <fullName evidence="2">Uncharacterized protein</fullName>
    </submittedName>
</protein>
<evidence type="ECO:0000313" key="2">
    <source>
        <dbReference type="EMBL" id="CAD7231167.1"/>
    </source>
</evidence>